<sequence>MFSAIVFITLGLAPHNYSIGHDAFLFQIYLFSVLSIKSVLNIVTNRRKIKTNGNNTKNKHTRNI</sequence>
<organism evidence="2">
    <name type="scientific">Myoviridae sp. ctoNH1</name>
    <dbReference type="NCBI Taxonomy" id="2826695"/>
    <lineage>
        <taxon>Viruses</taxon>
        <taxon>Duplodnaviria</taxon>
        <taxon>Heunggongvirae</taxon>
        <taxon>Uroviricota</taxon>
        <taxon>Caudoviricetes</taxon>
    </lineage>
</organism>
<feature type="transmembrane region" description="Helical" evidence="1">
    <location>
        <begin position="24"/>
        <end position="43"/>
    </location>
</feature>
<proteinExistence type="predicted"/>
<dbReference type="EMBL" id="BK015718">
    <property type="protein sequence ID" value="DAE21856.1"/>
    <property type="molecule type" value="Genomic_DNA"/>
</dbReference>
<reference evidence="2" key="1">
    <citation type="journal article" date="2021" name="Proc. Natl. Acad. Sci. U.S.A.">
        <title>A Catalog of Tens of Thousands of Viruses from Human Metagenomes Reveals Hidden Associations with Chronic Diseases.</title>
        <authorList>
            <person name="Tisza M.J."/>
            <person name="Buck C.B."/>
        </authorList>
    </citation>
    <scope>NUCLEOTIDE SEQUENCE</scope>
    <source>
        <strain evidence="2">CtoNH1</strain>
    </source>
</reference>
<protein>
    <submittedName>
        <fullName evidence="2">Uncharacterized protein</fullName>
    </submittedName>
</protein>
<accession>A0A8S5QS03</accession>
<name>A0A8S5QS03_9CAUD</name>
<keyword evidence="1" id="KW-0812">Transmembrane</keyword>
<evidence type="ECO:0000313" key="2">
    <source>
        <dbReference type="EMBL" id="DAE21856.1"/>
    </source>
</evidence>
<evidence type="ECO:0000256" key="1">
    <source>
        <dbReference type="SAM" id="Phobius"/>
    </source>
</evidence>
<keyword evidence="1" id="KW-1133">Transmembrane helix</keyword>
<keyword evidence="1" id="KW-0472">Membrane</keyword>